<feature type="chain" id="PRO_5031070172" description="DUF6701 domain-containing protein" evidence="1">
    <location>
        <begin position="35"/>
        <end position="965"/>
    </location>
</feature>
<feature type="domain" description="DUF6701" evidence="2">
    <location>
        <begin position="381"/>
        <end position="964"/>
    </location>
</feature>
<sequence>MSSFLSRAVPRALLQALRPALLLAALSLAGAAHAATDTYDGGAVAGCSFDDPSNTYSCTALSSSHDTSIASGYTVKISNAGTTNIGSTQTLTMAGGANLQFAGGLTLATSNLALTGGTLTVGGKLTLSIGAASPTVNITAGTVNISGSDGAVIHGTVTSAGDLAFYSNMRVTGLVTANSISIDKKIDVVANVQTGTLSLALQSSLTGNVNASGDVSIGNHAAVYGNLTGHNVVLVNACAYISGNAAVNAINIGAQGSVGQTITCTGPGASGSSCVSGKTNSNGNACHHSGGGGGAADLDHILISHPGTALTCEPQAVTVTACADAACSTLYTDPVDVTLTPGGQVVTISGGGPTNATVQQSTAGSVTLSASADEANNASTCANTVANNSSCTMVFADAGFKFGTIANHRAEQVQSFTLRALKAGGNSNVCLPLLTVPQNVNFSCNYTNPSSGFVPVRVNGVPLASDANSSCAAAGATVSMPFDGSGTATATLQYADAGSMTLKATLIPPSGPYTGLVLTGASLPFIAAPSSFKFSVSKDVAGIITNNPAATNETGPVFIGAGQPFQVKLEAINAANAVTVNFGSESPAESYKLAPPVLVAPAGGHTSVVTGTLDAIVKGKGATPVATMSWDEVGIINFAAALANPSGYLNSGMDVTGNVNIGRFIPDHFDTALNGTVPMACPVNPTFGTPCPAPNAGGKFVYAAQPFDLSVKAYNKSGTSTQNYEGLYAKTITLAAFNGAGASGALNQNPPGAPANLTFATIDASHFIKGVATADPPTSPATLPAYQFATAYPATPLTQPTNIWLRATDTDNATSLRGATTNEALVSVVSGRLSVGNSYGPETLPMPVVVQAQYWSGSGWVNNPAYSNATVVALTNNVTFSNCQKNLANSGSNTCAVTFTLANGNLAFAGGTGKFTVAAPGHNGSVDITLSKGGVQAIPYLPSTTGRATFGVFRAGPVVYLREVY</sequence>
<reference evidence="3 4" key="1">
    <citation type="submission" date="2020-07" db="EMBL/GenBank/DDBJ databases">
        <title>Novel species isolated from subtropical streams in China.</title>
        <authorList>
            <person name="Lu H."/>
        </authorList>
    </citation>
    <scope>NUCLEOTIDE SEQUENCE [LARGE SCALE GENOMIC DNA]</scope>
    <source>
        <strain evidence="3 4">LX47W</strain>
    </source>
</reference>
<accession>A0A7W2F5K8</accession>
<protein>
    <recommendedName>
        <fullName evidence="2">DUF6701 domain-containing protein</fullName>
    </recommendedName>
</protein>
<organism evidence="3 4">
    <name type="scientific">Rugamonas apoptosis</name>
    <dbReference type="NCBI Taxonomy" id="2758570"/>
    <lineage>
        <taxon>Bacteria</taxon>
        <taxon>Pseudomonadati</taxon>
        <taxon>Pseudomonadota</taxon>
        <taxon>Betaproteobacteria</taxon>
        <taxon>Burkholderiales</taxon>
        <taxon>Oxalobacteraceae</taxon>
        <taxon>Telluria group</taxon>
        <taxon>Rugamonas</taxon>
    </lineage>
</organism>
<evidence type="ECO:0000256" key="1">
    <source>
        <dbReference type="SAM" id="SignalP"/>
    </source>
</evidence>
<comment type="caution">
    <text evidence="3">The sequence shown here is derived from an EMBL/GenBank/DDBJ whole genome shotgun (WGS) entry which is preliminary data.</text>
</comment>
<evidence type="ECO:0000259" key="2">
    <source>
        <dbReference type="Pfam" id="PF20419"/>
    </source>
</evidence>
<dbReference type="Proteomes" id="UP000573499">
    <property type="component" value="Unassembled WGS sequence"/>
</dbReference>
<gene>
    <name evidence="3" type="ORF">H3H39_00025</name>
</gene>
<dbReference type="EMBL" id="JACEZU010000001">
    <property type="protein sequence ID" value="MBA5685439.1"/>
    <property type="molecule type" value="Genomic_DNA"/>
</dbReference>
<dbReference type="Pfam" id="PF20419">
    <property type="entry name" value="DUF6701"/>
    <property type="match status" value="1"/>
</dbReference>
<proteinExistence type="predicted"/>
<evidence type="ECO:0000313" key="4">
    <source>
        <dbReference type="Proteomes" id="UP000573499"/>
    </source>
</evidence>
<evidence type="ECO:0000313" key="3">
    <source>
        <dbReference type="EMBL" id="MBA5685439.1"/>
    </source>
</evidence>
<keyword evidence="4" id="KW-1185">Reference proteome</keyword>
<dbReference type="AlphaFoldDB" id="A0A7W2F5K8"/>
<dbReference type="RefSeq" id="WP_182151234.1">
    <property type="nucleotide sequence ID" value="NZ_JACEZU010000001.1"/>
</dbReference>
<name>A0A7W2F5K8_9BURK</name>
<feature type="signal peptide" evidence="1">
    <location>
        <begin position="1"/>
        <end position="34"/>
    </location>
</feature>
<keyword evidence="1" id="KW-0732">Signal</keyword>
<dbReference type="InterPro" id="IPR046524">
    <property type="entry name" value="DUF6701"/>
</dbReference>